<dbReference type="PANTHER" id="PTHR42951">
    <property type="entry name" value="METALLO-BETA-LACTAMASE DOMAIN-CONTAINING"/>
    <property type="match status" value="1"/>
</dbReference>
<dbReference type="SUPFAM" id="SSF56281">
    <property type="entry name" value="Metallo-hydrolase/oxidoreductase"/>
    <property type="match status" value="1"/>
</dbReference>
<dbReference type="CDD" id="cd07721">
    <property type="entry name" value="yflN-like_MBL-fold"/>
    <property type="match status" value="1"/>
</dbReference>
<dbReference type="RefSeq" id="WP_058950264.1">
    <property type="nucleotide sequence ID" value="NZ_BBXV01000024.1"/>
</dbReference>
<dbReference type="Proteomes" id="UP000052946">
    <property type="component" value="Unassembled WGS sequence"/>
</dbReference>
<reference evidence="3" key="1">
    <citation type="submission" date="2015-07" db="EMBL/GenBank/DDBJ databases">
        <title>Draft Genome Sequence of Oceanobacillus picturae Heshi-B3 that Was Isolated from Fermented Rice Bran with Aging Salted Mackerel, Which Was Named Heshiko as Traditional Fermented Seafood in Japan.</title>
        <authorList>
            <person name="Akuzawa S."/>
            <person name="Nakagawa J."/>
            <person name="Kanekatsu T."/>
            <person name="Kanesaki Y."/>
            <person name="Suzuki T."/>
        </authorList>
    </citation>
    <scope>NUCLEOTIDE SEQUENCE [LARGE SCALE GENOMIC DNA]</scope>
    <source>
        <strain evidence="3">Heshi-B3</strain>
    </source>
</reference>
<dbReference type="AlphaFoldDB" id="A0A0U9HGU1"/>
<organism evidence="2 3">
    <name type="scientific">Oceanobacillus picturae</name>
    <dbReference type="NCBI Taxonomy" id="171693"/>
    <lineage>
        <taxon>Bacteria</taxon>
        <taxon>Bacillati</taxon>
        <taxon>Bacillota</taxon>
        <taxon>Bacilli</taxon>
        <taxon>Bacillales</taxon>
        <taxon>Bacillaceae</taxon>
        <taxon>Oceanobacillus</taxon>
    </lineage>
</organism>
<dbReference type="OrthoDB" id="9802248at2"/>
<dbReference type="InterPro" id="IPR050855">
    <property type="entry name" value="NDM-1-like"/>
</dbReference>
<sequence length="233" mass="25542">MEKLHPVMFLKRTFPVNCYLVEEDNELTLIDAALPYSAKKIVRVAKEIGKPITKIILTHGHGDHVGSLDHVKELLPNVTVYISKRDAKLLAGNCALESDEPQTPIRGGVPKGINTKPDVLIQEGDQIGSLIAISTPGHTPGSMSFLDTRTNAMIVGDAFQIRGGIAVAGQMRWTFPFPAIATWNKELALESARKIEAYKPSCLAVGHGKPLKNPLNQIRHAINKAEKNIQRMD</sequence>
<dbReference type="Gene3D" id="3.60.15.10">
    <property type="entry name" value="Ribonuclease Z/Hydroxyacylglutathione hydrolase-like"/>
    <property type="match status" value="1"/>
</dbReference>
<evidence type="ECO:0000313" key="3">
    <source>
        <dbReference type="Proteomes" id="UP000052946"/>
    </source>
</evidence>
<evidence type="ECO:0000313" key="2">
    <source>
        <dbReference type="EMBL" id="GAQ18156.1"/>
    </source>
</evidence>
<dbReference type="InterPro" id="IPR036866">
    <property type="entry name" value="RibonucZ/Hydroxyglut_hydro"/>
</dbReference>
<comment type="caution">
    <text evidence="2">The sequence shown here is derived from an EMBL/GenBank/DDBJ whole genome shotgun (WGS) entry which is preliminary data.</text>
</comment>
<feature type="domain" description="Metallo-beta-lactamase" evidence="1">
    <location>
        <begin position="15"/>
        <end position="207"/>
    </location>
</feature>
<dbReference type="Pfam" id="PF00753">
    <property type="entry name" value="Lactamase_B"/>
    <property type="match status" value="1"/>
</dbReference>
<proteinExistence type="predicted"/>
<dbReference type="SMART" id="SM00849">
    <property type="entry name" value="Lactamase_B"/>
    <property type="match status" value="1"/>
</dbReference>
<protein>
    <submittedName>
        <fullName evidence="2">Beta-lactamase domain protein</fullName>
    </submittedName>
</protein>
<reference evidence="2 3" key="2">
    <citation type="journal article" date="2016" name="Genome Announc.">
        <title>Draft Genome Sequence of Oceanobacillus picturae Heshi-B3, Isolated from Fermented Rice Bran in a Traditional Japanese Seafood Dish.</title>
        <authorList>
            <person name="Akuzawa S."/>
            <person name="Nagaoka J."/>
            <person name="Kanekatsu M."/>
            <person name="Kanesaki Y."/>
            <person name="Suzuki T."/>
        </authorList>
    </citation>
    <scope>NUCLEOTIDE SEQUENCE [LARGE SCALE GENOMIC DNA]</scope>
    <source>
        <strain evidence="2 3">Heshi-B3</strain>
    </source>
</reference>
<dbReference type="EMBL" id="BBXV01000024">
    <property type="protein sequence ID" value="GAQ18156.1"/>
    <property type="molecule type" value="Genomic_DNA"/>
</dbReference>
<dbReference type="PANTHER" id="PTHR42951:SF9">
    <property type="entry name" value="METAL-DEPENDENT HYDROLASE"/>
    <property type="match status" value="1"/>
</dbReference>
<accession>A0A0U9HGU1</accession>
<dbReference type="InterPro" id="IPR001279">
    <property type="entry name" value="Metallo-B-lactamas"/>
</dbReference>
<gene>
    <name evidence="2" type="ORF">OPHB3_2095</name>
</gene>
<evidence type="ECO:0000259" key="1">
    <source>
        <dbReference type="SMART" id="SM00849"/>
    </source>
</evidence>
<name>A0A0U9HGU1_9BACI</name>